<organism evidence="8 9">
    <name type="scientific">Actinomadura namibiensis</name>
    <dbReference type="NCBI Taxonomy" id="182080"/>
    <lineage>
        <taxon>Bacteria</taxon>
        <taxon>Bacillati</taxon>
        <taxon>Actinomycetota</taxon>
        <taxon>Actinomycetes</taxon>
        <taxon>Streptosporangiales</taxon>
        <taxon>Thermomonosporaceae</taxon>
        <taxon>Actinomadura</taxon>
    </lineage>
</organism>
<reference evidence="8 9" key="1">
    <citation type="submission" date="2020-08" db="EMBL/GenBank/DDBJ databases">
        <title>Genomic Encyclopedia of Type Strains, Phase IV (KMG-IV): sequencing the most valuable type-strain genomes for metagenomic binning, comparative biology and taxonomic classification.</title>
        <authorList>
            <person name="Goeker M."/>
        </authorList>
    </citation>
    <scope>NUCLEOTIDE SEQUENCE [LARGE SCALE GENOMIC DNA]</scope>
    <source>
        <strain evidence="8 9">DSM 44197</strain>
    </source>
</reference>
<keyword evidence="3 6" id="KW-1133">Transmembrane helix</keyword>
<dbReference type="PROSITE" id="PS51012">
    <property type="entry name" value="ABC_TM2"/>
    <property type="match status" value="1"/>
</dbReference>
<feature type="transmembrane region" description="Helical" evidence="6">
    <location>
        <begin position="184"/>
        <end position="207"/>
    </location>
</feature>
<accession>A0A7W3LSW9</accession>
<dbReference type="GO" id="GO:0043190">
    <property type="term" value="C:ATP-binding cassette (ABC) transporter complex"/>
    <property type="evidence" value="ECO:0007669"/>
    <property type="project" value="InterPro"/>
</dbReference>
<feature type="transmembrane region" description="Helical" evidence="6">
    <location>
        <begin position="37"/>
        <end position="54"/>
    </location>
</feature>
<keyword evidence="9" id="KW-1185">Reference proteome</keyword>
<dbReference type="PIRSF" id="PIRSF006648">
    <property type="entry name" value="DrrB"/>
    <property type="match status" value="1"/>
</dbReference>
<dbReference type="RefSeq" id="WP_182845834.1">
    <property type="nucleotide sequence ID" value="NZ_BAAALP010000095.1"/>
</dbReference>
<keyword evidence="2 6" id="KW-0812">Transmembrane</keyword>
<gene>
    <name evidence="8" type="ORF">HNR61_005317</name>
</gene>
<evidence type="ECO:0000256" key="2">
    <source>
        <dbReference type="ARBA" id="ARBA00022692"/>
    </source>
</evidence>
<dbReference type="EMBL" id="JACJIA010000007">
    <property type="protein sequence ID" value="MBA8953664.1"/>
    <property type="molecule type" value="Genomic_DNA"/>
</dbReference>
<dbReference type="InterPro" id="IPR047817">
    <property type="entry name" value="ABC2_TM_bact-type"/>
</dbReference>
<evidence type="ECO:0000313" key="8">
    <source>
        <dbReference type="EMBL" id="MBA8953664.1"/>
    </source>
</evidence>
<keyword evidence="6" id="KW-1003">Cell membrane</keyword>
<dbReference type="Pfam" id="PF01061">
    <property type="entry name" value="ABC2_membrane"/>
    <property type="match status" value="1"/>
</dbReference>
<keyword evidence="5" id="KW-0046">Antibiotic resistance</keyword>
<comment type="subcellular location">
    <subcellularLocation>
        <location evidence="6">Cell membrane</location>
        <topology evidence="6">Multi-pass membrane protein</topology>
    </subcellularLocation>
    <subcellularLocation>
        <location evidence="1">Membrane</location>
        <topology evidence="1">Multi-pass membrane protein</topology>
    </subcellularLocation>
</comment>
<evidence type="ECO:0000259" key="7">
    <source>
        <dbReference type="PROSITE" id="PS51012"/>
    </source>
</evidence>
<dbReference type="PANTHER" id="PTHR43229:SF3">
    <property type="entry name" value="ABC-TYPE MULTIDRUG TRANSPORT SYSTEM, PERMEASE COMPONENT"/>
    <property type="match status" value="1"/>
</dbReference>
<keyword evidence="4 6" id="KW-0472">Membrane</keyword>
<evidence type="ECO:0000256" key="5">
    <source>
        <dbReference type="ARBA" id="ARBA00023251"/>
    </source>
</evidence>
<sequence length="279" mass="29746">MNPTAARGPVPRLPDVRPSALARIARLDLTLLWRNRTALFTVAGLPLLFGALLLPARGKRMDGLDAALMQGTGHLAFFLIFAVFMNLVNVFTARREDLTLKRLRGTSLSDAEILCGSVLTSLVLYLAQAAALLVLLMTVLGGGPPANLPLMLAGMVGGAVVFALLGFVFAGITPNSDMAQLTVLPVMFGCMAGAGVMFPLAALPGWAQQAAHWLPLSPVVEIVRTGYLGRDFHAATTHETVGFAGAWAVTAPSFAVLAVWTALGVYAARRWFRWEPRRG</sequence>
<feature type="domain" description="ABC transmembrane type-2" evidence="7">
    <location>
        <begin position="29"/>
        <end position="275"/>
    </location>
</feature>
<dbReference type="GO" id="GO:0140359">
    <property type="term" value="F:ABC-type transporter activity"/>
    <property type="evidence" value="ECO:0007669"/>
    <property type="project" value="InterPro"/>
</dbReference>
<evidence type="ECO:0000256" key="3">
    <source>
        <dbReference type="ARBA" id="ARBA00022989"/>
    </source>
</evidence>
<evidence type="ECO:0000313" key="9">
    <source>
        <dbReference type="Proteomes" id="UP000572680"/>
    </source>
</evidence>
<dbReference type="InterPro" id="IPR051784">
    <property type="entry name" value="Nod_factor_ABC_transporter"/>
</dbReference>
<evidence type="ECO:0000256" key="1">
    <source>
        <dbReference type="ARBA" id="ARBA00004141"/>
    </source>
</evidence>
<feature type="transmembrane region" description="Helical" evidence="6">
    <location>
        <begin position="113"/>
        <end position="138"/>
    </location>
</feature>
<protein>
    <recommendedName>
        <fullName evidence="6">Transport permease protein</fullName>
    </recommendedName>
</protein>
<feature type="transmembrane region" description="Helical" evidence="6">
    <location>
        <begin position="246"/>
        <end position="268"/>
    </location>
</feature>
<comment type="caution">
    <text evidence="8">The sequence shown here is derived from an EMBL/GenBank/DDBJ whole genome shotgun (WGS) entry which is preliminary data.</text>
</comment>
<evidence type="ECO:0000256" key="6">
    <source>
        <dbReference type="RuleBase" id="RU361157"/>
    </source>
</evidence>
<dbReference type="Proteomes" id="UP000572680">
    <property type="component" value="Unassembled WGS sequence"/>
</dbReference>
<evidence type="ECO:0000256" key="4">
    <source>
        <dbReference type="ARBA" id="ARBA00023136"/>
    </source>
</evidence>
<dbReference type="AlphaFoldDB" id="A0A7W3LSW9"/>
<dbReference type="PANTHER" id="PTHR43229">
    <property type="entry name" value="NODULATION PROTEIN J"/>
    <property type="match status" value="1"/>
</dbReference>
<dbReference type="GO" id="GO:0046677">
    <property type="term" value="P:response to antibiotic"/>
    <property type="evidence" value="ECO:0007669"/>
    <property type="project" value="UniProtKB-KW"/>
</dbReference>
<dbReference type="InterPro" id="IPR000412">
    <property type="entry name" value="ABC_2_transport"/>
</dbReference>
<proteinExistence type="inferred from homology"/>
<dbReference type="InterPro" id="IPR013525">
    <property type="entry name" value="ABC2_TM"/>
</dbReference>
<comment type="similarity">
    <text evidence="6">Belongs to the ABC-2 integral membrane protein family.</text>
</comment>
<feature type="transmembrane region" description="Helical" evidence="6">
    <location>
        <begin position="74"/>
        <end position="92"/>
    </location>
</feature>
<name>A0A7W3LSW9_ACTNM</name>
<feature type="transmembrane region" description="Helical" evidence="6">
    <location>
        <begin position="150"/>
        <end position="172"/>
    </location>
</feature>
<keyword evidence="6" id="KW-0813">Transport</keyword>